<dbReference type="InParanoid" id="A0A7M7LWI8"/>
<sequence>MSSAGDSSLLPETNGIDLLIQWKKDGSRHYVDSEDVWFFKKNPLRKGTNVKMKDERGRWWAGKVLQVIHRTSSDDADSVNTVPSCASVQNDVMDPDDMPLKHLVHNGDADWDNMDASFASVQNDVSDPDDDIPLKHLVHNEMTGNEHHKSCMHTNCREDIFAACVLCMSLLCAKHFMEDDPCENHIELLNDPTLALIVEAIHSEMQVGGDHMDASTPAPNGHNMDASTPAPNGHNMDASTPAPNDHNMDASTPAPNGHNMDASTPTPNGHNMDASTPAPNGHNMDASTPAPNDHNMDASTPAPNGHNMDASTPAPNGHNMDGSTPAPNGHNMDASTPAPNGHNMDASTPAPNGHNMDASTPAPNGHNMDASTPAPNGHNMDASTPAPNGHNMDASTPAPNGHNMDASQTDGGDMEASSASTPGSDGDGTRSTKPRKRKSTPSDWQRNVNKTLRNSGEAYVSASGKQITKRQPGPPCHSCKFECNRTFSIEARDELCRTYWQTGDFNRRDFLRMHVQNEKILQLQFSSEGR</sequence>
<dbReference type="AlphaFoldDB" id="A0A7M7LWI8"/>
<dbReference type="GeneID" id="589671"/>
<proteinExistence type="predicted"/>
<evidence type="ECO:0000256" key="1">
    <source>
        <dbReference type="SAM" id="MobiDB-lite"/>
    </source>
</evidence>
<dbReference type="OrthoDB" id="6776127at2759"/>
<feature type="region of interest" description="Disordered" evidence="1">
    <location>
        <begin position="209"/>
        <end position="475"/>
    </location>
</feature>
<protein>
    <submittedName>
        <fullName evidence="2">Uncharacterized protein</fullName>
    </submittedName>
</protein>
<keyword evidence="3" id="KW-1185">Reference proteome</keyword>
<organism evidence="2 3">
    <name type="scientific">Strongylocentrotus purpuratus</name>
    <name type="common">Purple sea urchin</name>
    <dbReference type="NCBI Taxonomy" id="7668"/>
    <lineage>
        <taxon>Eukaryota</taxon>
        <taxon>Metazoa</taxon>
        <taxon>Echinodermata</taxon>
        <taxon>Eleutherozoa</taxon>
        <taxon>Echinozoa</taxon>
        <taxon>Echinoidea</taxon>
        <taxon>Euechinoidea</taxon>
        <taxon>Echinacea</taxon>
        <taxon>Camarodonta</taxon>
        <taxon>Echinidea</taxon>
        <taxon>Strongylocentrotidae</taxon>
        <taxon>Strongylocentrotus</taxon>
    </lineage>
</organism>
<name>A0A7M7LWI8_STRPU</name>
<dbReference type="OMA" id="NTVPSCA"/>
<dbReference type="Proteomes" id="UP000007110">
    <property type="component" value="Unassembled WGS sequence"/>
</dbReference>
<reference evidence="3" key="1">
    <citation type="submission" date="2015-02" db="EMBL/GenBank/DDBJ databases">
        <title>Genome sequencing for Strongylocentrotus purpuratus.</title>
        <authorList>
            <person name="Murali S."/>
            <person name="Liu Y."/>
            <person name="Vee V."/>
            <person name="English A."/>
            <person name="Wang M."/>
            <person name="Skinner E."/>
            <person name="Han Y."/>
            <person name="Muzny D.M."/>
            <person name="Worley K.C."/>
            <person name="Gibbs R.A."/>
        </authorList>
    </citation>
    <scope>NUCLEOTIDE SEQUENCE</scope>
</reference>
<evidence type="ECO:0000313" key="2">
    <source>
        <dbReference type="EnsemblMetazoa" id="XP_011680304"/>
    </source>
</evidence>
<accession>A0A7M7LWI8</accession>
<dbReference type="EnsemblMetazoa" id="XM_011682002">
    <property type="protein sequence ID" value="XP_011680304"/>
    <property type="gene ID" value="LOC589671"/>
</dbReference>
<dbReference type="KEGG" id="spu:589671"/>
<dbReference type="RefSeq" id="XP_011680304.2">
    <property type="nucleotide sequence ID" value="XM_011682002.2"/>
</dbReference>
<feature type="compositionally biased region" description="Polar residues" evidence="1">
    <location>
        <begin position="261"/>
        <end position="278"/>
    </location>
</feature>
<reference evidence="2" key="2">
    <citation type="submission" date="2021-01" db="UniProtKB">
        <authorList>
            <consortium name="EnsemblMetazoa"/>
        </authorList>
    </citation>
    <scope>IDENTIFICATION</scope>
</reference>
<evidence type="ECO:0000313" key="3">
    <source>
        <dbReference type="Proteomes" id="UP000007110"/>
    </source>
</evidence>
<dbReference type="PANTHER" id="PTHR10773:SF19">
    <property type="match status" value="1"/>
</dbReference>
<feature type="compositionally biased region" description="Polar residues" evidence="1">
    <location>
        <begin position="441"/>
        <end position="454"/>
    </location>
</feature>
<dbReference type="PANTHER" id="PTHR10773">
    <property type="entry name" value="DNA-DIRECTED RNA POLYMERASES I, II, AND III SUBUNIT RPABC2"/>
    <property type="match status" value="1"/>
</dbReference>